<accession>A0ABY6HR30</accession>
<dbReference type="InterPro" id="IPR003660">
    <property type="entry name" value="HAMP_dom"/>
</dbReference>
<evidence type="ECO:0000256" key="7">
    <source>
        <dbReference type="SAM" id="Phobius"/>
    </source>
</evidence>
<evidence type="ECO:0000313" key="11">
    <source>
        <dbReference type="Proteomes" id="UP001208689"/>
    </source>
</evidence>
<dbReference type="PROSITE" id="PS50885">
    <property type="entry name" value="HAMP"/>
    <property type="match status" value="1"/>
</dbReference>
<evidence type="ECO:0000256" key="6">
    <source>
        <dbReference type="PROSITE-ProRule" id="PRU00339"/>
    </source>
</evidence>
<dbReference type="SUPFAM" id="SSF48452">
    <property type="entry name" value="TPR-like"/>
    <property type="match status" value="1"/>
</dbReference>
<dbReference type="Proteomes" id="UP001208689">
    <property type="component" value="Chromosome"/>
</dbReference>
<evidence type="ECO:0000313" key="10">
    <source>
        <dbReference type="EMBL" id="UYP45860.1"/>
    </source>
</evidence>
<dbReference type="Gene3D" id="3.40.50.410">
    <property type="entry name" value="von Willebrand factor, type A domain"/>
    <property type="match status" value="1"/>
</dbReference>
<evidence type="ECO:0000256" key="2">
    <source>
        <dbReference type="ARBA" id="ARBA00022475"/>
    </source>
</evidence>
<dbReference type="InterPro" id="IPR029151">
    <property type="entry name" value="Sensor-like_sf"/>
</dbReference>
<dbReference type="SUPFAM" id="SSF53300">
    <property type="entry name" value="vWA-like"/>
    <property type="match status" value="1"/>
</dbReference>
<feature type="transmembrane region" description="Helical" evidence="7">
    <location>
        <begin position="20"/>
        <end position="39"/>
    </location>
</feature>
<dbReference type="InterPro" id="IPR036465">
    <property type="entry name" value="vWFA_dom_sf"/>
</dbReference>
<dbReference type="Pfam" id="PF13424">
    <property type="entry name" value="TPR_12"/>
    <property type="match status" value="1"/>
</dbReference>
<feature type="transmembrane region" description="Helical" evidence="7">
    <location>
        <begin position="391"/>
        <end position="412"/>
    </location>
</feature>
<dbReference type="InterPro" id="IPR019734">
    <property type="entry name" value="TPR_rpt"/>
</dbReference>
<dbReference type="InterPro" id="IPR051173">
    <property type="entry name" value="Ca_channel_alpha-2/delta"/>
</dbReference>
<protein>
    <recommendedName>
        <fullName evidence="12">Tetratricopeptide repeat protein</fullName>
    </recommendedName>
</protein>
<dbReference type="CDD" id="cd12913">
    <property type="entry name" value="PDC1_MCP_like"/>
    <property type="match status" value="1"/>
</dbReference>
<evidence type="ECO:0000256" key="5">
    <source>
        <dbReference type="ARBA" id="ARBA00023136"/>
    </source>
</evidence>
<dbReference type="SMART" id="SM00028">
    <property type="entry name" value="TPR"/>
    <property type="match status" value="4"/>
</dbReference>
<evidence type="ECO:0000256" key="1">
    <source>
        <dbReference type="ARBA" id="ARBA00004651"/>
    </source>
</evidence>
<name>A0ABY6HR30_9ARCH</name>
<dbReference type="PROSITE" id="PS50234">
    <property type="entry name" value="VWFA"/>
    <property type="match status" value="1"/>
</dbReference>
<feature type="domain" description="HAMP" evidence="9">
    <location>
        <begin position="414"/>
        <end position="469"/>
    </location>
</feature>
<evidence type="ECO:0000256" key="3">
    <source>
        <dbReference type="ARBA" id="ARBA00022692"/>
    </source>
</evidence>
<organism evidence="10 11">
    <name type="scientific">Candidatus Lokiarchaeum ossiferum</name>
    <dbReference type="NCBI Taxonomy" id="2951803"/>
    <lineage>
        <taxon>Archaea</taxon>
        <taxon>Promethearchaeati</taxon>
        <taxon>Promethearchaeota</taxon>
        <taxon>Promethearchaeia</taxon>
        <taxon>Promethearchaeales</taxon>
        <taxon>Promethearchaeaceae</taxon>
        <taxon>Candidatus Lokiarchaeum</taxon>
    </lineage>
</organism>
<evidence type="ECO:0000259" key="9">
    <source>
        <dbReference type="PROSITE" id="PS50885"/>
    </source>
</evidence>
<dbReference type="Gene3D" id="3.30.450.20">
    <property type="entry name" value="PAS domain"/>
    <property type="match status" value="1"/>
</dbReference>
<keyword evidence="4 7" id="KW-1133">Transmembrane helix</keyword>
<keyword evidence="5 7" id="KW-0472">Membrane</keyword>
<evidence type="ECO:0000256" key="4">
    <source>
        <dbReference type="ARBA" id="ARBA00022989"/>
    </source>
</evidence>
<dbReference type="Pfam" id="PF13519">
    <property type="entry name" value="VWA_2"/>
    <property type="match status" value="1"/>
</dbReference>
<dbReference type="PANTHER" id="PTHR10166:SF37">
    <property type="entry name" value="STOLID, ISOFORM H"/>
    <property type="match status" value="1"/>
</dbReference>
<dbReference type="Pfam" id="PF02743">
    <property type="entry name" value="dCache_1"/>
    <property type="match status" value="1"/>
</dbReference>
<dbReference type="Pfam" id="PF13181">
    <property type="entry name" value="TPR_8"/>
    <property type="match status" value="1"/>
</dbReference>
<keyword evidence="6" id="KW-0802">TPR repeat</keyword>
<dbReference type="CDD" id="cd12912">
    <property type="entry name" value="PDC2_MCP_like"/>
    <property type="match status" value="1"/>
</dbReference>
<dbReference type="InterPro" id="IPR033479">
    <property type="entry name" value="dCache_1"/>
</dbReference>
<dbReference type="SUPFAM" id="SSF103190">
    <property type="entry name" value="Sensory domain-like"/>
    <property type="match status" value="1"/>
</dbReference>
<evidence type="ECO:0000259" key="8">
    <source>
        <dbReference type="PROSITE" id="PS50234"/>
    </source>
</evidence>
<dbReference type="SMART" id="SM00327">
    <property type="entry name" value="VWA"/>
    <property type="match status" value="1"/>
</dbReference>
<dbReference type="PROSITE" id="PS50005">
    <property type="entry name" value="TPR"/>
    <property type="match status" value="1"/>
</dbReference>
<reference evidence="10" key="1">
    <citation type="submission" date="2022-09" db="EMBL/GenBank/DDBJ databases">
        <title>Actin cytoskeleton and complex cell architecture in an #Asgard archaeon.</title>
        <authorList>
            <person name="Ponce Toledo R.I."/>
            <person name="Schleper C."/>
            <person name="Rodrigues Oliveira T."/>
            <person name="Wollweber F."/>
            <person name="Xu J."/>
            <person name="Rittmann S."/>
            <person name="Klingl A."/>
            <person name="Pilhofer M."/>
        </authorList>
    </citation>
    <scope>NUCLEOTIDE SEQUENCE</scope>
    <source>
        <strain evidence="10">B-35</strain>
    </source>
</reference>
<dbReference type="InterPro" id="IPR002035">
    <property type="entry name" value="VWF_A"/>
</dbReference>
<dbReference type="EMBL" id="CP104013">
    <property type="protein sequence ID" value="UYP45860.1"/>
    <property type="molecule type" value="Genomic_DNA"/>
</dbReference>
<dbReference type="InterPro" id="IPR011990">
    <property type="entry name" value="TPR-like_helical_dom_sf"/>
</dbReference>
<keyword evidence="3 7" id="KW-0812">Transmembrane</keyword>
<dbReference type="Gene3D" id="1.25.40.10">
    <property type="entry name" value="Tetratricopeptide repeat domain"/>
    <property type="match status" value="2"/>
</dbReference>
<sequence length="910" mass="101582">MAENHSSKQQRLLGIKNKITLAFILFLIVPIIVIVSVSLGNMNGLGNDVANISGGALENEQYRSMDEVTNTLGTYIDDQFTKKVSDVESFAQYAEDIFNGKIAVNKIPSYYHTEIPTSLDYESPSEYGGITLSFDASFIYFPPTSIVGNDPTIQSASMNNTIDLSAHFDVFFKQLKTTSPEYGWIYMGFEEQGLFRCFPFTEWDTDNTGYDPRQRGWYKQAKLEDKTIVTEPYIDANGLGLMISIAKPVHYANGTLIGVIAVDLTIQSLQDSILQTEILDSGYAFLISDSGATVSHPGLDLSTIASAEAEINKPIDDSSLEGSGFSSILTQMNQHSMGNGTFTKDGDSWYITYQTIPSTEYKFAVVVPLEEIVAPASTIRGKILALTRQQLVILLVVLIGSVVLIGFTSSYVSKRIVNPITNLTKMMNFISQGSISREIPMESKSANDEIAVLTSSFQNLITMLRLGNSDYYRGNLDLAAKNYNKALEIFKISGNQKGMAVCANNLGNIYRIRSNVADAETSYKLAISIALEMKDNTVLPKRYNNLAQLYADSENVNLARDYFEKAVNVCNSNNLKADLALIFRNFGLFKAQHGQVEDGKALIRSALDIDFNNQDDLGTAYNQFYLGKIATIENDPEAISILEEALTGAKKAQDIRLQMNIYKEMETVYQNTRKRPQAHRMRVEYEKLRVSLIQKKFVVMVIDVSGSMVGNRIHAAVSGALEIYDTQINPQDEIAIVLFHSISEVILPPTLKGGNEEHIRGIISRIRATRYQTAMFDAIGDSFNLINQRISDEHKWVIALTDGMDNQSNQFNLQDRQYKGFWKFMNSDKRVGLGEYIEENLISMNLLIIGIGNELIPIEGDLRKICERSVQGRYIPVHDSQNAKKAIQNAFQEVSNLMAQINVEDFIESN</sequence>
<evidence type="ECO:0008006" key="12">
    <source>
        <dbReference type="Google" id="ProtNLM"/>
    </source>
</evidence>
<feature type="repeat" description="TPR" evidence="6">
    <location>
        <begin position="540"/>
        <end position="573"/>
    </location>
</feature>
<comment type="subcellular location">
    <subcellularLocation>
        <location evidence="1">Cell membrane</location>
        <topology evidence="1">Multi-pass membrane protein</topology>
    </subcellularLocation>
</comment>
<keyword evidence="11" id="KW-1185">Reference proteome</keyword>
<dbReference type="Gene3D" id="6.10.340.10">
    <property type="match status" value="1"/>
</dbReference>
<dbReference type="PANTHER" id="PTHR10166">
    <property type="entry name" value="VOLTAGE-DEPENDENT CALCIUM CHANNEL SUBUNIT ALPHA-2/DELTA-RELATED"/>
    <property type="match status" value="1"/>
</dbReference>
<feature type="domain" description="VWFA" evidence="8">
    <location>
        <begin position="697"/>
        <end position="894"/>
    </location>
</feature>
<proteinExistence type="predicted"/>
<gene>
    <name evidence="10" type="ORF">NEF87_002145</name>
</gene>
<keyword evidence="2" id="KW-1003">Cell membrane</keyword>